<dbReference type="STRING" id="478801.Ksed_09360"/>
<dbReference type="PANTHER" id="PTHR33990">
    <property type="entry name" value="PROTEIN YJDN-RELATED"/>
    <property type="match status" value="1"/>
</dbReference>
<name>C7NFY2_KYTSD</name>
<protein>
    <submittedName>
        <fullName evidence="1">Uncharacterized conserved protein</fullName>
    </submittedName>
</protein>
<gene>
    <name evidence="1" type="ordered locus">Ksed_09360</name>
</gene>
<dbReference type="eggNOG" id="COG2764">
    <property type="taxonomic scope" value="Bacteria"/>
</dbReference>
<dbReference type="SUPFAM" id="SSF54593">
    <property type="entry name" value="Glyoxalase/Bleomycin resistance protein/Dihydroxybiphenyl dioxygenase"/>
    <property type="match status" value="1"/>
</dbReference>
<organism evidence="1 2">
    <name type="scientific">Kytococcus sedentarius (strain ATCC 14392 / DSM 20547 / JCM 11482 / CCUG 33030 / NBRC 15357 / NCTC 11040 / CCM 314 / 541)</name>
    <name type="common">Micrococcus sedentarius</name>
    <dbReference type="NCBI Taxonomy" id="478801"/>
    <lineage>
        <taxon>Bacteria</taxon>
        <taxon>Bacillati</taxon>
        <taxon>Actinomycetota</taxon>
        <taxon>Actinomycetes</taxon>
        <taxon>Micrococcales</taxon>
        <taxon>Kytococcaceae</taxon>
        <taxon>Kytococcus</taxon>
    </lineage>
</organism>
<dbReference type="PANTHER" id="PTHR33990:SF1">
    <property type="entry name" value="PROTEIN YJDN"/>
    <property type="match status" value="1"/>
</dbReference>
<proteinExistence type="predicted"/>
<dbReference type="KEGG" id="kse:Ksed_09360"/>
<dbReference type="Proteomes" id="UP000006666">
    <property type="component" value="Chromosome"/>
</dbReference>
<reference evidence="1 2" key="1">
    <citation type="journal article" date="2009" name="Stand. Genomic Sci.">
        <title>Complete genome sequence of Kytococcus sedentarius type strain (541).</title>
        <authorList>
            <person name="Sims D."/>
            <person name="Brettin T."/>
            <person name="Detter J.C."/>
            <person name="Han C."/>
            <person name="Lapidus A."/>
            <person name="Copeland A."/>
            <person name="Glavina Del Rio T."/>
            <person name="Nolan M."/>
            <person name="Chen F."/>
            <person name="Lucas S."/>
            <person name="Tice H."/>
            <person name="Cheng J.F."/>
            <person name="Bruce D."/>
            <person name="Goodwin L."/>
            <person name="Pitluck S."/>
            <person name="Ovchinnikova G."/>
            <person name="Pati A."/>
            <person name="Ivanova N."/>
            <person name="Mavrommatis K."/>
            <person name="Chen A."/>
            <person name="Palaniappan K."/>
            <person name="D'haeseleer P."/>
            <person name="Chain P."/>
            <person name="Bristow J."/>
            <person name="Eisen J.A."/>
            <person name="Markowitz V."/>
            <person name="Hugenholtz P."/>
            <person name="Schneider S."/>
            <person name="Goker M."/>
            <person name="Pukall R."/>
            <person name="Kyrpides N.C."/>
            <person name="Klenk H.P."/>
        </authorList>
    </citation>
    <scope>NUCLEOTIDE SEQUENCE [LARGE SCALE GENOMIC DNA]</scope>
    <source>
        <strain evidence="2">ATCC 14392 / DSM 20547 / JCM 11482 / CCUG 33030 / NBRC 15357 / NCTC 11040 / CCM 314 / 541</strain>
    </source>
</reference>
<dbReference type="AlphaFoldDB" id="C7NFY2"/>
<evidence type="ECO:0000313" key="2">
    <source>
        <dbReference type="Proteomes" id="UP000006666"/>
    </source>
</evidence>
<dbReference type="InterPro" id="IPR029068">
    <property type="entry name" value="Glyas_Bleomycin-R_OHBP_Dase"/>
</dbReference>
<evidence type="ECO:0000313" key="1">
    <source>
        <dbReference type="EMBL" id="ACV05982.1"/>
    </source>
</evidence>
<dbReference type="RefSeq" id="WP_012802396.1">
    <property type="nucleotide sequence ID" value="NC_013169.1"/>
</dbReference>
<dbReference type="Gene3D" id="3.10.180.10">
    <property type="entry name" value="2,3-Dihydroxybiphenyl 1,2-Dioxygenase, domain 1"/>
    <property type="match status" value="1"/>
</dbReference>
<sequence length="141" mass="15195">MTAPTPYLLLPGTADEALRAYHDLFGGDLVLVTRREMNRTDEPLDAIGHGQLTGPVSLFAADTTDGDEPLRTQGLMQTLLGVGTPEESHTWFTALAEGGTVVDALQERPWGDWDGQVVDRFGLHWLIGYSTAADPSAVTTT</sequence>
<dbReference type="EMBL" id="CP001686">
    <property type="protein sequence ID" value="ACV05982.1"/>
    <property type="molecule type" value="Genomic_DNA"/>
</dbReference>
<dbReference type="HOGENOM" id="CLU_046006_17_2_11"/>
<accession>C7NFY2</accession>
<keyword evidence="2" id="KW-1185">Reference proteome</keyword>